<dbReference type="UniPathway" id="UPA00251">
    <property type="reaction ID" value="UER00320"/>
</dbReference>
<reference evidence="11 12" key="1">
    <citation type="submission" date="2018-06" db="EMBL/GenBank/DDBJ databases">
        <title>Comparative analysis of microorganisms from saline springs in Andes Mountain Range, Colombia.</title>
        <authorList>
            <person name="Rubin E."/>
        </authorList>
    </citation>
    <scope>NUCLEOTIDE SEQUENCE [LARGE SCALE GENOMIC DNA]</scope>
    <source>
        <strain evidence="11 12">USBA-857</strain>
    </source>
</reference>
<dbReference type="RefSeq" id="WP_112055942.1">
    <property type="nucleotide sequence ID" value="NZ_QLSX01000011.1"/>
</dbReference>
<dbReference type="SUPFAM" id="SSF69618">
    <property type="entry name" value="HemD-like"/>
    <property type="match status" value="1"/>
</dbReference>
<comment type="function">
    <text evidence="6 9">Catalyzes cyclization of the linear tetrapyrrole, hydroxymethylbilane, to the macrocyclic uroporphyrinogen III.</text>
</comment>
<comment type="similarity">
    <text evidence="2 9">Belongs to the uroporphyrinogen-III synthase family.</text>
</comment>
<dbReference type="InterPro" id="IPR036108">
    <property type="entry name" value="4pyrrol_syn_uPrphyn_synt_sf"/>
</dbReference>
<keyword evidence="4 9" id="KW-0456">Lyase</keyword>
<dbReference type="InterPro" id="IPR039793">
    <property type="entry name" value="UROS/Hem4"/>
</dbReference>
<dbReference type="CDD" id="cd06578">
    <property type="entry name" value="HemD"/>
    <property type="match status" value="1"/>
</dbReference>
<proteinExistence type="inferred from homology"/>
<evidence type="ECO:0000259" key="10">
    <source>
        <dbReference type="Pfam" id="PF02602"/>
    </source>
</evidence>
<evidence type="ECO:0000256" key="7">
    <source>
        <dbReference type="ARBA" id="ARBA00040167"/>
    </source>
</evidence>
<organism evidence="11 12">
    <name type="scientific">Onishia taeanensis</name>
    <dbReference type="NCBI Taxonomy" id="284577"/>
    <lineage>
        <taxon>Bacteria</taxon>
        <taxon>Pseudomonadati</taxon>
        <taxon>Pseudomonadota</taxon>
        <taxon>Gammaproteobacteria</taxon>
        <taxon>Oceanospirillales</taxon>
        <taxon>Halomonadaceae</taxon>
        <taxon>Onishia</taxon>
    </lineage>
</organism>
<name>A0A328XH00_9GAMM</name>
<dbReference type="GO" id="GO:0006780">
    <property type="term" value="P:uroporphyrinogen III biosynthetic process"/>
    <property type="evidence" value="ECO:0007669"/>
    <property type="project" value="UniProtKB-UniRule"/>
</dbReference>
<comment type="pathway">
    <text evidence="1 9">Porphyrin-containing compound metabolism; protoporphyrin-IX biosynthesis; coproporphyrinogen-III from 5-aminolevulinate: step 3/4.</text>
</comment>
<dbReference type="GO" id="GO:0006782">
    <property type="term" value="P:protoporphyrinogen IX biosynthetic process"/>
    <property type="evidence" value="ECO:0007669"/>
    <property type="project" value="UniProtKB-UniRule"/>
</dbReference>
<dbReference type="InterPro" id="IPR003754">
    <property type="entry name" value="4pyrrol_synth_uPrphyn_synth"/>
</dbReference>
<evidence type="ECO:0000256" key="5">
    <source>
        <dbReference type="ARBA" id="ARBA00023244"/>
    </source>
</evidence>
<dbReference type="AlphaFoldDB" id="A0A328XH00"/>
<gene>
    <name evidence="11" type="ORF">BCL93_11170</name>
</gene>
<comment type="catalytic activity">
    <reaction evidence="8 9">
        <text>hydroxymethylbilane = uroporphyrinogen III + H2O</text>
        <dbReference type="Rhea" id="RHEA:18965"/>
        <dbReference type="ChEBI" id="CHEBI:15377"/>
        <dbReference type="ChEBI" id="CHEBI:57308"/>
        <dbReference type="ChEBI" id="CHEBI:57845"/>
        <dbReference type="EC" id="4.2.1.75"/>
    </reaction>
</comment>
<dbReference type="Pfam" id="PF02602">
    <property type="entry name" value="HEM4"/>
    <property type="match status" value="1"/>
</dbReference>
<feature type="domain" description="Tetrapyrrole biosynthesis uroporphyrinogen III synthase" evidence="10">
    <location>
        <begin position="18"/>
        <end position="254"/>
    </location>
</feature>
<dbReference type="Gene3D" id="3.40.50.10090">
    <property type="match status" value="2"/>
</dbReference>
<evidence type="ECO:0000256" key="6">
    <source>
        <dbReference type="ARBA" id="ARBA00037589"/>
    </source>
</evidence>
<evidence type="ECO:0000256" key="2">
    <source>
        <dbReference type="ARBA" id="ARBA00008133"/>
    </source>
</evidence>
<evidence type="ECO:0000313" key="11">
    <source>
        <dbReference type="EMBL" id="RAR58584.1"/>
    </source>
</evidence>
<evidence type="ECO:0000256" key="8">
    <source>
        <dbReference type="ARBA" id="ARBA00048617"/>
    </source>
</evidence>
<dbReference type="GO" id="GO:0004852">
    <property type="term" value="F:uroporphyrinogen-III synthase activity"/>
    <property type="evidence" value="ECO:0007669"/>
    <property type="project" value="UniProtKB-UniRule"/>
</dbReference>
<dbReference type="EMBL" id="QLSX01000011">
    <property type="protein sequence ID" value="RAR58584.1"/>
    <property type="molecule type" value="Genomic_DNA"/>
</dbReference>
<comment type="caution">
    <text evidence="11">The sequence shown here is derived from an EMBL/GenBank/DDBJ whole genome shotgun (WGS) entry which is preliminary data.</text>
</comment>
<dbReference type="PANTHER" id="PTHR38042">
    <property type="entry name" value="UROPORPHYRINOGEN-III SYNTHASE, CHLOROPLASTIC"/>
    <property type="match status" value="1"/>
</dbReference>
<protein>
    <recommendedName>
        <fullName evidence="7 9">Uroporphyrinogen-III synthase</fullName>
        <ecNumber evidence="3 9">4.2.1.75</ecNumber>
    </recommendedName>
</protein>
<evidence type="ECO:0000256" key="4">
    <source>
        <dbReference type="ARBA" id="ARBA00023239"/>
    </source>
</evidence>
<accession>A0A328XH00</accession>
<evidence type="ECO:0000256" key="1">
    <source>
        <dbReference type="ARBA" id="ARBA00004772"/>
    </source>
</evidence>
<dbReference type="Proteomes" id="UP000249700">
    <property type="component" value="Unassembled WGS sequence"/>
</dbReference>
<dbReference type="PANTHER" id="PTHR38042:SF1">
    <property type="entry name" value="UROPORPHYRINOGEN-III SYNTHASE, CHLOROPLASTIC"/>
    <property type="match status" value="1"/>
</dbReference>
<evidence type="ECO:0000313" key="12">
    <source>
        <dbReference type="Proteomes" id="UP000249700"/>
    </source>
</evidence>
<dbReference type="OrthoDB" id="9787650at2"/>
<evidence type="ECO:0000256" key="9">
    <source>
        <dbReference type="RuleBase" id="RU366031"/>
    </source>
</evidence>
<keyword evidence="5 9" id="KW-0627">Porphyrin biosynthesis</keyword>
<evidence type="ECO:0000256" key="3">
    <source>
        <dbReference type="ARBA" id="ARBA00013109"/>
    </source>
</evidence>
<sequence>MTVPRVLITRPGERARHLAASIAATGAAPEALEVMRLEALPETPEQRSLWLNVDEFRRVVVVSPLAAECLVDALDRYWPQLPVGVDFYAVGAATAAILHERLGVRVRVPSSGRGLIGHDAGETRQAQGDTSEALLALPSLQVLNEQKVLVVAGEGGRPLLADTLAARGARLTRLAVYRRVLLTPEASMQQRLATGDYAALVVSSGEILEHLAGWCQPAALNQPLIVSSQRLATLAGSLGFADCRVAAGATPVALAAEVARACHLDGADVDHDDLEKG</sequence>
<dbReference type="EC" id="4.2.1.75" evidence="3 9"/>